<dbReference type="Proteomes" id="UP000492821">
    <property type="component" value="Unassembled WGS sequence"/>
</dbReference>
<evidence type="ECO:0000313" key="7">
    <source>
        <dbReference type="Proteomes" id="UP000492821"/>
    </source>
</evidence>
<reference evidence="8" key="2">
    <citation type="submission" date="2020-10" db="UniProtKB">
        <authorList>
            <consortium name="WormBaseParasite"/>
        </authorList>
    </citation>
    <scope>IDENTIFICATION</scope>
</reference>
<keyword evidence="5 6" id="KW-0472">Membrane</keyword>
<dbReference type="SUPFAM" id="SSF81321">
    <property type="entry name" value="Family A G protein-coupled receptor-like"/>
    <property type="match status" value="1"/>
</dbReference>
<feature type="transmembrane region" description="Helical" evidence="6">
    <location>
        <begin position="90"/>
        <end position="112"/>
    </location>
</feature>
<evidence type="ECO:0000313" key="8">
    <source>
        <dbReference type="WBParaSite" id="Pan_g20909.t1"/>
    </source>
</evidence>
<keyword evidence="4 6" id="KW-1133">Transmembrane helix</keyword>
<keyword evidence="3 6" id="KW-0812">Transmembrane</keyword>
<dbReference type="PANTHER" id="PTHR22945">
    <property type="entry name" value="SERPENTINE RECEPTOR, CLASS D DELTA"/>
    <property type="match status" value="1"/>
</dbReference>
<evidence type="ECO:0000256" key="1">
    <source>
        <dbReference type="ARBA" id="ARBA00004141"/>
    </source>
</evidence>
<accession>A0A7E4VHH6</accession>
<evidence type="ECO:0000256" key="4">
    <source>
        <dbReference type="ARBA" id="ARBA00022989"/>
    </source>
</evidence>
<evidence type="ECO:0000256" key="6">
    <source>
        <dbReference type="SAM" id="Phobius"/>
    </source>
</evidence>
<dbReference type="Pfam" id="PF10317">
    <property type="entry name" value="7TM_GPCR_Srd"/>
    <property type="match status" value="1"/>
</dbReference>
<comment type="similarity">
    <text evidence="2">Belongs to the nematode receptor-like protein srd family.</text>
</comment>
<feature type="transmembrane region" description="Helical" evidence="6">
    <location>
        <begin position="235"/>
        <end position="253"/>
    </location>
</feature>
<dbReference type="GO" id="GO:0016020">
    <property type="term" value="C:membrane"/>
    <property type="evidence" value="ECO:0007669"/>
    <property type="project" value="UniProtKB-SubCell"/>
</dbReference>
<sequence length="298" mass="33278">MKVFNNLIIQTIVVDMLSSLAMTTVQLTVESRSGVIFHGSGNPWLTLSGLWRCSPITIVSIANNVTFWSVPIQAFYRYIVIVRKLKVPPWCPVVVYGTVGLFIAIVTSPAAFMSEIDSPLLSKMQEMGLWRGTDTHALCVIDIVTWPVFVYLFVLMGLQQTAVSILMWCNKQLNKTLDDSSMHFSAKTKEIHKEMTQKLYAQTAVPMGTGMLLVAICVCLFIMPSYSGGIFEALVLPYAFTVVVNPLVTLFCIKQYRNVAILILRGRKSKIEEQISVFPDNSKVTLNTKINISVINIL</sequence>
<evidence type="ECO:0000256" key="2">
    <source>
        <dbReference type="ARBA" id="ARBA00009166"/>
    </source>
</evidence>
<dbReference type="AlphaFoldDB" id="A0A7E4VHH6"/>
<evidence type="ECO:0000256" key="5">
    <source>
        <dbReference type="ARBA" id="ARBA00023136"/>
    </source>
</evidence>
<comment type="subcellular location">
    <subcellularLocation>
        <location evidence="1">Membrane</location>
        <topology evidence="1">Multi-pass membrane protein</topology>
    </subcellularLocation>
</comment>
<keyword evidence="7" id="KW-1185">Reference proteome</keyword>
<feature type="transmembrane region" description="Helical" evidence="6">
    <location>
        <begin position="199"/>
        <end position="223"/>
    </location>
</feature>
<reference evidence="7" key="1">
    <citation type="journal article" date="2013" name="Genetics">
        <title>The draft genome and transcriptome of Panagrellus redivivus are shaped by the harsh demands of a free-living lifestyle.</title>
        <authorList>
            <person name="Srinivasan J."/>
            <person name="Dillman A.R."/>
            <person name="Macchietto M.G."/>
            <person name="Heikkinen L."/>
            <person name="Lakso M."/>
            <person name="Fracchia K.M."/>
            <person name="Antoshechkin I."/>
            <person name="Mortazavi A."/>
            <person name="Wong G."/>
            <person name="Sternberg P.W."/>
        </authorList>
    </citation>
    <scope>NUCLEOTIDE SEQUENCE [LARGE SCALE GENOMIC DNA]</scope>
    <source>
        <strain evidence="7">MT8872</strain>
    </source>
</reference>
<dbReference type="PANTHER" id="PTHR22945:SF40">
    <property type="entry name" value="SERPENTINE RECEPTOR, CLASS D (DELTA)-RELATED"/>
    <property type="match status" value="1"/>
</dbReference>
<dbReference type="WBParaSite" id="Pan_g20909.t1">
    <property type="protein sequence ID" value="Pan_g20909.t1"/>
    <property type="gene ID" value="Pan_g20909"/>
</dbReference>
<name>A0A7E4VHH6_PANRE</name>
<proteinExistence type="inferred from homology"/>
<dbReference type="InterPro" id="IPR050920">
    <property type="entry name" value="Nematode_rcpt-like_delta"/>
</dbReference>
<feature type="transmembrane region" description="Helical" evidence="6">
    <location>
        <begin position="148"/>
        <end position="169"/>
    </location>
</feature>
<organism evidence="7 8">
    <name type="scientific">Panagrellus redivivus</name>
    <name type="common">Microworm</name>
    <dbReference type="NCBI Taxonomy" id="6233"/>
    <lineage>
        <taxon>Eukaryota</taxon>
        <taxon>Metazoa</taxon>
        <taxon>Ecdysozoa</taxon>
        <taxon>Nematoda</taxon>
        <taxon>Chromadorea</taxon>
        <taxon>Rhabditida</taxon>
        <taxon>Tylenchina</taxon>
        <taxon>Panagrolaimomorpha</taxon>
        <taxon>Panagrolaimoidea</taxon>
        <taxon>Panagrolaimidae</taxon>
        <taxon>Panagrellus</taxon>
    </lineage>
</organism>
<evidence type="ECO:0000256" key="3">
    <source>
        <dbReference type="ARBA" id="ARBA00022692"/>
    </source>
</evidence>
<protein>
    <submittedName>
        <fullName evidence="8">G_PROTEIN_RECEP_F1_2 domain-containing protein</fullName>
    </submittedName>
</protein>
<dbReference type="InterPro" id="IPR019421">
    <property type="entry name" value="7TM_GPCR_serpentine_rcpt_Srd"/>
</dbReference>
<feature type="transmembrane region" description="Helical" evidence="6">
    <location>
        <begin position="7"/>
        <end position="29"/>
    </location>
</feature>
<feature type="transmembrane region" description="Helical" evidence="6">
    <location>
        <begin position="49"/>
        <end position="70"/>
    </location>
</feature>